<name>A0ACB7ZR75_9AGAM</name>
<sequence>MYIHPSIFAASTPIEHSRVDPRKVPAVITLLNTIARKMAIVVFWGHMRQWSTPEALAEDPERNEPNGTQETGKTLSSSPYLASASPDISGSTSPTLSSTSAFNTLAPPKASSVSPTPHQTRSKARTHAIPQHPSRISPEQDQQEGQREDNTETGVEWKQVIPSDKELIRYVKWKWAYHEGQEWIPDSGVTRKISEEYLHN</sequence>
<dbReference type="EMBL" id="MU269060">
    <property type="protein sequence ID" value="KAH7903308.1"/>
    <property type="molecule type" value="Genomic_DNA"/>
</dbReference>
<proteinExistence type="predicted"/>
<protein>
    <submittedName>
        <fullName evidence="1">Uncharacterized protein</fullName>
    </submittedName>
</protein>
<keyword evidence="2" id="KW-1185">Reference proteome</keyword>
<reference evidence="1" key="1">
    <citation type="journal article" date="2021" name="New Phytol.">
        <title>Evolutionary innovations through gain and loss of genes in the ectomycorrhizal Boletales.</title>
        <authorList>
            <person name="Wu G."/>
            <person name="Miyauchi S."/>
            <person name="Morin E."/>
            <person name="Kuo A."/>
            <person name="Drula E."/>
            <person name="Varga T."/>
            <person name="Kohler A."/>
            <person name="Feng B."/>
            <person name="Cao Y."/>
            <person name="Lipzen A."/>
            <person name="Daum C."/>
            <person name="Hundley H."/>
            <person name="Pangilinan J."/>
            <person name="Johnson J."/>
            <person name="Barry K."/>
            <person name="LaButti K."/>
            <person name="Ng V."/>
            <person name="Ahrendt S."/>
            <person name="Min B."/>
            <person name="Choi I.G."/>
            <person name="Park H."/>
            <person name="Plett J.M."/>
            <person name="Magnuson J."/>
            <person name="Spatafora J.W."/>
            <person name="Nagy L.G."/>
            <person name="Henrissat B."/>
            <person name="Grigoriev I.V."/>
            <person name="Yang Z.L."/>
            <person name="Xu J."/>
            <person name="Martin F.M."/>
        </authorList>
    </citation>
    <scope>NUCLEOTIDE SEQUENCE</scope>
    <source>
        <strain evidence="1">ATCC 28755</strain>
    </source>
</reference>
<evidence type="ECO:0000313" key="1">
    <source>
        <dbReference type="EMBL" id="KAH7903308.1"/>
    </source>
</evidence>
<comment type="caution">
    <text evidence="1">The sequence shown here is derived from an EMBL/GenBank/DDBJ whole genome shotgun (WGS) entry which is preliminary data.</text>
</comment>
<organism evidence="1 2">
    <name type="scientific">Hygrophoropsis aurantiaca</name>
    <dbReference type="NCBI Taxonomy" id="72124"/>
    <lineage>
        <taxon>Eukaryota</taxon>
        <taxon>Fungi</taxon>
        <taxon>Dikarya</taxon>
        <taxon>Basidiomycota</taxon>
        <taxon>Agaricomycotina</taxon>
        <taxon>Agaricomycetes</taxon>
        <taxon>Agaricomycetidae</taxon>
        <taxon>Boletales</taxon>
        <taxon>Coniophorineae</taxon>
        <taxon>Hygrophoropsidaceae</taxon>
        <taxon>Hygrophoropsis</taxon>
    </lineage>
</organism>
<dbReference type="Proteomes" id="UP000790377">
    <property type="component" value="Unassembled WGS sequence"/>
</dbReference>
<accession>A0ACB7ZR75</accession>
<gene>
    <name evidence="1" type="ORF">BJ138DRAFT_1131423</name>
</gene>
<evidence type="ECO:0000313" key="2">
    <source>
        <dbReference type="Proteomes" id="UP000790377"/>
    </source>
</evidence>